<dbReference type="PANTHER" id="PTHR35176:SF2">
    <property type="entry name" value="F420H(2)-DEPENDENT REDUCTASE RV1155"/>
    <property type="match status" value="1"/>
</dbReference>
<feature type="domain" description="Pyridoxamine 5'-phosphate oxidase N-terminal" evidence="2">
    <location>
        <begin position="14"/>
        <end position="134"/>
    </location>
</feature>
<dbReference type="InterPro" id="IPR052019">
    <property type="entry name" value="F420H2_bilvrd_red/Heme_oxyg"/>
</dbReference>
<sequence length="140" mass="15905">MLLSDAVSYATDNRRSVLITLRRDGRPQSSNVMHVVTDGTFEVSVTDSRAKTRNVRRDSRVSLHVSAQDFWSYVVVDGTAETLPVAQHPDDATADALVRYYRAAAGEHPDWDEYRRVMVEEQRLLLRITPQRAYGMLPRG</sequence>
<organism evidence="3 4">
    <name type="scientific">Aquipuribacter hungaricus</name>
    <dbReference type="NCBI Taxonomy" id="545624"/>
    <lineage>
        <taxon>Bacteria</taxon>
        <taxon>Bacillati</taxon>
        <taxon>Actinomycetota</taxon>
        <taxon>Actinomycetes</taxon>
        <taxon>Micrococcales</taxon>
        <taxon>Intrasporangiaceae</taxon>
        <taxon>Aquipuribacter</taxon>
    </lineage>
</organism>
<dbReference type="RefSeq" id="WP_340294645.1">
    <property type="nucleotide sequence ID" value="NZ_JBBEOI010000173.1"/>
</dbReference>
<dbReference type="SUPFAM" id="SSF50475">
    <property type="entry name" value="FMN-binding split barrel"/>
    <property type="match status" value="1"/>
</dbReference>
<dbReference type="Gene3D" id="2.30.110.10">
    <property type="entry name" value="Electron Transport, Fmn-binding Protein, Chain A"/>
    <property type="match status" value="1"/>
</dbReference>
<dbReference type="Proteomes" id="UP001595685">
    <property type="component" value="Unassembled WGS sequence"/>
</dbReference>
<dbReference type="EMBL" id="JBHRWW010000012">
    <property type="protein sequence ID" value="MFC3689694.1"/>
    <property type="molecule type" value="Genomic_DNA"/>
</dbReference>
<evidence type="ECO:0000313" key="4">
    <source>
        <dbReference type="Proteomes" id="UP001595685"/>
    </source>
</evidence>
<evidence type="ECO:0000256" key="1">
    <source>
        <dbReference type="ARBA" id="ARBA00023002"/>
    </source>
</evidence>
<dbReference type="InterPro" id="IPR011576">
    <property type="entry name" value="Pyridox_Oxase_N"/>
</dbReference>
<protein>
    <submittedName>
        <fullName evidence="3">PPOX class F420-dependent oxidoreductase</fullName>
        <ecNumber evidence="3">1.-.-.-</ecNumber>
    </submittedName>
</protein>
<gene>
    <name evidence="3" type="ORF">ACFOLH_15205</name>
</gene>
<dbReference type="InterPro" id="IPR019920">
    <property type="entry name" value="F420-binding_dom_put"/>
</dbReference>
<dbReference type="NCBIfam" id="TIGR03618">
    <property type="entry name" value="Rv1155_F420"/>
    <property type="match status" value="1"/>
</dbReference>
<accession>A0ABV7WIS4</accession>
<reference evidence="4" key="1">
    <citation type="journal article" date="2019" name="Int. J. Syst. Evol. Microbiol.">
        <title>The Global Catalogue of Microorganisms (GCM) 10K type strain sequencing project: providing services to taxonomists for standard genome sequencing and annotation.</title>
        <authorList>
            <consortium name="The Broad Institute Genomics Platform"/>
            <consortium name="The Broad Institute Genome Sequencing Center for Infectious Disease"/>
            <person name="Wu L."/>
            <person name="Ma J."/>
        </authorList>
    </citation>
    <scope>NUCLEOTIDE SEQUENCE [LARGE SCALE GENOMIC DNA]</scope>
    <source>
        <strain evidence="4">NCAIM B.02333</strain>
    </source>
</reference>
<name>A0ABV7WIS4_9MICO</name>
<dbReference type="Pfam" id="PF01243">
    <property type="entry name" value="PNPOx_N"/>
    <property type="match status" value="1"/>
</dbReference>
<comment type="caution">
    <text evidence="3">The sequence shown here is derived from an EMBL/GenBank/DDBJ whole genome shotgun (WGS) entry which is preliminary data.</text>
</comment>
<proteinExistence type="predicted"/>
<evidence type="ECO:0000313" key="3">
    <source>
        <dbReference type="EMBL" id="MFC3689694.1"/>
    </source>
</evidence>
<dbReference type="EC" id="1.-.-.-" evidence="3"/>
<keyword evidence="4" id="KW-1185">Reference proteome</keyword>
<dbReference type="GO" id="GO:0016491">
    <property type="term" value="F:oxidoreductase activity"/>
    <property type="evidence" value="ECO:0007669"/>
    <property type="project" value="UniProtKB-KW"/>
</dbReference>
<dbReference type="InterPro" id="IPR012349">
    <property type="entry name" value="Split_barrel_FMN-bd"/>
</dbReference>
<evidence type="ECO:0000259" key="2">
    <source>
        <dbReference type="Pfam" id="PF01243"/>
    </source>
</evidence>
<keyword evidence="1 3" id="KW-0560">Oxidoreductase</keyword>
<dbReference type="PANTHER" id="PTHR35176">
    <property type="entry name" value="HEME OXYGENASE HI_0854-RELATED"/>
    <property type="match status" value="1"/>
</dbReference>